<comment type="similarity">
    <text evidence="1">Belongs to the NAD(P)-dependent epimerase/dehydratase family.</text>
</comment>
<dbReference type="AlphaFoldDB" id="A0A381V337"/>
<dbReference type="EMBL" id="UINC01007728">
    <property type="protein sequence ID" value="SVA34806.1"/>
    <property type="molecule type" value="Genomic_DNA"/>
</dbReference>
<dbReference type="SUPFAM" id="SSF51735">
    <property type="entry name" value="NAD(P)-binding Rossmann-fold domains"/>
    <property type="match status" value="1"/>
</dbReference>
<proteinExistence type="inferred from homology"/>
<dbReference type="Pfam" id="PF01370">
    <property type="entry name" value="Epimerase"/>
    <property type="match status" value="1"/>
</dbReference>
<accession>A0A381V337</accession>
<sequence>MVKILITGAAGFIGANLTRKLIKTGNEINILIKEASNLWRINDIISNCNVHKIDLKKVDDVRNVVKKINPELVYHCAGHGIYPSQKDSAEIFSTNILGTFNLLDAVSESNDLHRLINLGSFFEYSTNPIDPYTISKITQTKLAERFFQEKKMPVTTLRIFTPYGRFDSPGRLICDLMLAIIRNKPVEIFSKYIKRDFVHIDDVLTSLEIASQQSNIDGEIIDVGTGNETSVEEIVNLSNQLSDDDMIINWNDKKQRENDVSDESIFLSRQNVQKLNWKPSISLEVGLQKTLEWYKQNIKLYRT</sequence>
<feature type="domain" description="NAD-dependent epimerase/dehydratase" evidence="2">
    <location>
        <begin position="4"/>
        <end position="224"/>
    </location>
</feature>
<dbReference type="InterPro" id="IPR036291">
    <property type="entry name" value="NAD(P)-bd_dom_sf"/>
</dbReference>
<name>A0A381V337_9ZZZZ</name>
<dbReference type="Gene3D" id="3.40.50.720">
    <property type="entry name" value="NAD(P)-binding Rossmann-like Domain"/>
    <property type="match status" value="1"/>
</dbReference>
<organism evidence="3">
    <name type="scientific">marine metagenome</name>
    <dbReference type="NCBI Taxonomy" id="408172"/>
    <lineage>
        <taxon>unclassified sequences</taxon>
        <taxon>metagenomes</taxon>
        <taxon>ecological metagenomes</taxon>
    </lineage>
</organism>
<evidence type="ECO:0000313" key="3">
    <source>
        <dbReference type="EMBL" id="SVA34806.1"/>
    </source>
</evidence>
<evidence type="ECO:0000256" key="1">
    <source>
        <dbReference type="ARBA" id="ARBA00007637"/>
    </source>
</evidence>
<dbReference type="PANTHER" id="PTHR43000">
    <property type="entry name" value="DTDP-D-GLUCOSE 4,6-DEHYDRATASE-RELATED"/>
    <property type="match status" value="1"/>
</dbReference>
<protein>
    <recommendedName>
        <fullName evidence="2">NAD-dependent epimerase/dehydratase domain-containing protein</fullName>
    </recommendedName>
</protein>
<gene>
    <name evidence="3" type="ORF">METZ01_LOCUS87660</name>
</gene>
<evidence type="ECO:0000259" key="2">
    <source>
        <dbReference type="Pfam" id="PF01370"/>
    </source>
</evidence>
<dbReference type="InterPro" id="IPR001509">
    <property type="entry name" value="Epimerase_deHydtase"/>
</dbReference>
<reference evidence="3" key="1">
    <citation type="submission" date="2018-05" db="EMBL/GenBank/DDBJ databases">
        <authorList>
            <person name="Lanie J.A."/>
            <person name="Ng W.-L."/>
            <person name="Kazmierczak K.M."/>
            <person name="Andrzejewski T.M."/>
            <person name="Davidsen T.M."/>
            <person name="Wayne K.J."/>
            <person name="Tettelin H."/>
            <person name="Glass J.I."/>
            <person name="Rusch D."/>
            <person name="Podicherti R."/>
            <person name="Tsui H.-C.T."/>
            <person name="Winkler M.E."/>
        </authorList>
    </citation>
    <scope>NUCLEOTIDE SEQUENCE</scope>
</reference>